<keyword evidence="4" id="KW-1185">Reference proteome</keyword>
<proteinExistence type="predicted"/>
<dbReference type="Pfam" id="PF01352">
    <property type="entry name" value="KRAB"/>
    <property type="match status" value="1"/>
</dbReference>
<feature type="compositionally biased region" description="Basic and acidic residues" evidence="1">
    <location>
        <begin position="262"/>
        <end position="284"/>
    </location>
</feature>
<dbReference type="CDD" id="cd07765">
    <property type="entry name" value="KRAB_A-box"/>
    <property type="match status" value="1"/>
</dbReference>
<evidence type="ECO:0000313" key="4">
    <source>
        <dbReference type="Proteomes" id="UP001066276"/>
    </source>
</evidence>
<feature type="region of interest" description="Disordered" evidence="1">
    <location>
        <begin position="69"/>
        <end position="92"/>
    </location>
</feature>
<dbReference type="GO" id="GO:0006355">
    <property type="term" value="P:regulation of DNA-templated transcription"/>
    <property type="evidence" value="ECO:0007669"/>
    <property type="project" value="InterPro"/>
</dbReference>
<dbReference type="Proteomes" id="UP001066276">
    <property type="component" value="Chromosome 6"/>
</dbReference>
<dbReference type="Gene3D" id="6.10.140.140">
    <property type="match status" value="1"/>
</dbReference>
<dbReference type="InterPro" id="IPR001909">
    <property type="entry name" value="KRAB"/>
</dbReference>
<evidence type="ECO:0000313" key="3">
    <source>
        <dbReference type="EMBL" id="KAJ1139684.1"/>
    </source>
</evidence>
<dbReference type="AlphaFoldDB" id="A0AAV7QKV2"/>
<dbReference type="PROSITE" id="PS50805">
    <property type="entry name" value="KRAB"/>
    <property type="match status" value="1"/>
</dbReference>
<reference evidence="3" key="1">
    <citation type="journal article" date="2022" name="bioRxiv">
        <title>Sequencing and chromosome-scale assembly of the giantPleurodeles waltlgenome.</title>
        <authorList>
            <person name="Brown T."/>
            <person name="Elewa A."/>
            <person name="Iarovenko S."/>
            <person name="Subramanian E."/>
            <person name="Araus A.J."/>
            <person name="Petzold A."/>
            <person name="Susuki M."/>
            <person name="Suzuki K.-i.T."/>
            <person name="Hayashi T."/>
            <person name="Toyoda A."/>
            <person name="Oliveira C."/>
            <person name="Osipova E."/>
            <person name="Leigh N.D."/>
            <person name="Simon A."/>
            <person name="Yun M.H."/>
        </authorList>
    </citation>
    <scope>NUCLEOTIDE SEQUENCE</scope>
    <source>
        <strain evidence="3">20211129_DDA</strain>
        <tissue evidence="3">Liver</tissue>
    </source>
</reference>
<evidence type="ECO:0000259" key="2">
    <source>
        <dbReference type="PROSITE" id="PS50805"/>
    </source>
</evidence>
<organism evidence="3 4">
    <name type="scientific">Pleurodeles waltl</name>
    <name type="common">Iberian ribbed newt</name>
    <dbReference type="NCBI Taxonomy" id="8319"/>
    <lineage>
        <taxon>Eukaryota</taxon>
        <taxon>Metazoa</taxon>
        <taxon>Chordata</taxon>
        <taxon>Craniata</taxon>
        <taxon>Vertebrata</taxon>
        <taxon>Euteleostomi</taxon>
        <taxon>Amphibia</taxon>
        <taxon>Batrachia</taxon>
        <taxon>Caudata</taxon>
        <taxon>Salamandroidea</taxon>
        <taxon>Salamandridae</taxon>
        <taxon>Pleurodelinae</taxon>
        <taxon>Pleurodeles</taxon>
    </lineage>
</organism>
<evidence type="ECO:0000256" key="1">
    <source>
        <dbReference type="SAM" id="MobiDB-lite"/>
    </source>
</evidence>
<accession>A0AAV7QKV2</accession>
<feature type="region of interest" description="Disordered" evidence="1">
    <location>
        <begin position="243"/>
        <end position="284"/>
    </location>
</feature>
<name>A0AAV7QKV2_PLEWA</name>
<dbReference type="InterPro" id="IPR036051">
    <property type="entry name" value="KRAB_dom_sf"/>
</dbReference>
<dbReference type="SUPFAM" id="SSF109640">
    <property type="entry name" value="KRAB domain (Kruppel-associated box)"/>
    <property type="match status" value="1"/>
</dbReference>
<protein>
    <recommendedName>
        <fullName evidence="2">KRAB domain-containing protein</fullName>
    </recommendedName>
</protein>
<feature type="compositionally biased region" description="Polar residues" evidence="1">
    <location>
        <begin position="72"/>
        <end position="90"/>
    </location>
</feature>
<dbReference type="SMART" id="SM00349">
    <property type="entry name" value="KRAB"/>
    <property type="match status" value="1"/>
</dbReference>
<sequence>MSEHHSDEAAYFDASSCFSEEEWALLQEWQKKLCQNMMKEIDQALMSLGSVITTMVFSLRAKEKQKMFPMDSQESGRSLSVNDCPSSPSTENHKETLHLDCLQVSQTVERNNCFRAGHPVFKSSIPLRKEEEPLPLFIDQLDADCRDCNNDHSSGHEVISLRIKEEEDTYYQENMIFENIINTKDDRHLSKQKNFEDSMVRIKSSEHCWKHRMDEVATLERGAKGREDEEAILRRKLDEKIERRRHETKEKGKRVGGRMIKGRIEYKKDERSNRKTETGKEGST</sequence>
<comment type="caution">
    <text evidence="3">The sequence shown here is derived from an EMBL/GenBank/DDBJ whole genome shotgun (WGS) entry which is preliminary data.</text>
</comment>
<feature type="domain" description="KRAB" evidence="2">
    <location>
        <begin position="9"/>
        <end position="80"/>
    </location>
</feature>
<gene>
    <name evidence="3" type="ORF">NDU88_006051</name>
</gene>
<dbReference type="EMBL" id="JANPWB010000010">
    <property type="protein sequence ID" value="KAJ1139684.1"/>
    <property type="molecule type" value="Genomic_DNA"/>
</dbReference>